<protein>
    <submittedName>
        <fullName evidence="2">Uncharacterized protein</fullName>
    </submittedName>
</protein>
<accession>A0A915KMP9</accession>
<sequence length="109" mass="12441">MQVDLKLTQKASDHPINEKKIKDLKKHQKSEQVAILIVIAPVKNLMWVDESTYMLDKIGENDNFCTPPLNLYEKLSLKSTRACILHRCSTKICVKLPKHTLLSITDPSI</sequence>
<keyword evidence="1" id="KW-1185">Reference proteome</keyword>
<evidence type="ECO:0000313" key="1">
    <source>
        <dbReference type="Proteomes" id="UP000887565"/>
    </source>
</evidence>
<reference evidence="2" key="1">
    <citation type="submission" date="2022-11" db="UniProtKB">
        <authorList>
            <consortium name="WormBaseParasite"/>
        </authorList>
    </citation>
    <scope>IDENTIFICATION</scope>
</reference>
<dbReference type="AlphaFoldDB" id="A0A915KMP9"/>
<dbReference type="WBParaSite" id="nRc.2.0.1.t40056-RA">
    <property type="protein sequence ID" value="nRc.2.0.1.t40056-RA"/>
    <property type="gene ID" value="nRc.2.0.1.g40056"/>
</dbReference>
<evidence type="ECO:0000313" key="2">
    <source>
        <dbReference type="WBParaSite" id="nRc.2.0.1.t40056-RA"/>
    </source>
</evidence>
<name>A0A915KMP9_ROMCU</name>
<organism evidence="1 2">
    <name type="scientific">Romanomermis culicivorax</name>
    <name type="common">Nematode worm</name>
    <dbReference type="NCBI Taxonomy" id="13658"/>
    <lineage>
        <taxon>Eukaryota</taxon>
        <taxon>Metazoa</taxon>
        <taxon>Ecdysozoa</taxon>
        <taxon>Nematoda</taxon>
        <taxon>Enoplea</taxon>
        <taxon>Dorylaimia</taxon>
        <taxon>Mermithida</taxon>
        <taxon>Mermithoidea</taxon>
        <taxon>Mermithidae</taxon>
        <taxon>Romanomermis</taxon>
    </lineage>
</organism>
<dbReference type="Proteomes" id="UP000887565">
    <property type="component" value="Unplaced"/>
</dbReference>
<proteinExistence type="predicted"/>